<proteinExistence type="inferred from homology"/>
<dbReference type="CDD" id="cd06466">
    <property type="entry name" value="p23_CS_SGT1_like"/>
    <property type="match status" value="1"/>
</dbReference>
<dbReference type="Proteomes" id="UP001314263">
    <property type="component" value="Unassembled WGS sequence"/>
</dbReference>
<dbReference type="SUPFAM" id="SSF49764">
    <property type="entry name" value="HSP20-like chaperones"/>
    <property type="match status" value="1"/>
</dbReference>
<dbReference type="SUPFAM" id="SSF48452">
    <property type="entry name" value="TPR-like"/>
    <property type="match status" value="1"/>
</dbReference>
<dbReference type="InterPro" id="IPR019734">
    <property type="entry name" value="TPR_rpt"/>
</dbReference>
<accession>A0AAV1HWQ2</accession>
<reference evidence="6 7" key="1">
    <citation type="submission" date="2023-10" db="EMBL/GenBank/DDBJ databases">
        <authorList>
            <person name="Maclean D."/>
            <person name="Macfadyen A."/>
        </authorList>
    </citation>
    <scope>NUCLEOTIDE SEQUENCE [LARGE SCALE GENOMIC DNA]</scope>
</reference>
<keyword evidence="7" id="KW-1185">Reference proteome</keyword>
<feature type="domain" description="SGS" evidence="4">
    <location>
        <begin position="306"/>
        <end position="399"/>
    </location>
</feature>
<evidence type="ECO:0000313" key="6">
    <source>
        <dbReference type="EMBL" id="CAK0745470.1"/>
    </source>
</evidence>
<dbReference type="PANTHER" id="PTHR45862">
    <property type="entry name" value="PROTEIN SGT1 HOMOLOG"/>
    <property type="match status" value="1"/>
</dbReference>
<dbReference type="PROSITE" id="PS50005">
    <property type="entry name" value="TPR"/>
    <property type="match status" value="1"/>
</dbReference>
<feature type="compositionally biased region" description="Low complexity" evidence="3">
    <location>
        <begin position="150"/>
        <end position="169"/>
    </location>
</feature>
<dbReference type="Gene3D" id="2.60.40.790">
    <property type="match status" value="1"/>
</dbReference>
<dbReference type="InterPro" id="IPR008978">
    <property type="entry name" value="HSP20-like_chaperone"/>
</dbReference>
<evidence type="ECO:0000313" key="7">
    <source>
        <dbReference type="Proteomes" id="UP001314263"/>
    </source>
</evidence>
<dbReference type="EMBL" id="CAUYUE010000002">
    <property type="protein sequence ID" value="CAK0745470.1"/>
    <property type="molecule type" value="Genomic_DNA"/>
</dbReference>
<evidence type="ECO:0000256" key="1">
    <source>
        <dbReference type="ARBA" id="ARBA00008509"/>
    </source>
</evidence>
<feature type="repeat" description="TPR" evidence="2">
    <location>
        <begin position="36"/>
        <end position="69"/>
    </location>
</feature>
<feature type="domain" description="CS" evidence="5">
    <location>
        <begin position="196"/>
        <end position="286"/>
    </location>
</feature>
<dbReference type="PROSITE" id="PS51203">
    <property type="entry name" value="CS"/>
    <property type="match status" value="1"/>
</dbReference>
<dbReference type="InterPro" id="IPR044563">
    <property type="entry name" value="Sgt1-like"/>
</dbReference>
<comment type="similarity">
    <text evidence="1">Belongs to the SGT1 family.</text>
</comment>
<feature type="region of interest" description="Disordered" evidence="3">
    <location>
        <begin position="292"/>
        <end position="318"/>
    </location>
</feature>
<dbReference type="Pfam" id="PF05002">
    <property type="entry name" value="SGS"/>
    <property type="match status" value="1"/>
</dbReference>
<dbReference type="InterPro" id="IPR007699">
    <property type="entry name" value="SGS_dom"/>
</dbReference>
<keyword evidence="2" id="KW-0802">TPR repeat</keyword>
<dbReference type="InterPro" id="IPR007052">
    <property type="entry name" value="CS_dom"/>
</dbReference>
<evidence type="ECO:0000259" key="4">
    <source>
        <dbReference type="PROSITE" id="PS51048"/>
    </source>
</evidence>
<dbReference type="AlphaFoldDB" id="A0AAV1HWQ2"/>
<evidence type="ECO:0000259" key="5">
    <source>
        <dbReference type="PROSITE" id="PS51203"/>
    </source>
</evidence>
<feature type="region of interest" description="Disordered" evidence="3">
    <location>
        <begin position="352"/>
        <end position="372"/>
    </location>
</feature>
<name>A0AAV1HWQ2_9CHLO</name>
<feature type="region of interest" description="Disordered" evidence="3">
    <location>
        <begin position="129"/>
        <end position="185"/>
    </location>
</feature>
<evidence type="ECO:0000256" key="3">
    <source>
        <dbReference type="SAM" id="MobiDB-lite"/>
    </source>
</evidence>
<protein>
    <submittedName>
        <fullName evidence="6">Uncharacterized protein</fullName>
    </submittedName>
</protein>
<dbReference type="InterPro" id="IPR011990">
    <property type="entry name" value="TPR-like_helical_dom_sf"/>
</dbReference>
<comment type="caution">
    <text evidence="6">The sequence shown here is derived from an EMBL/GenBank/DDBJ whole genome shotgun (WGS) entry which is preliminary data.</text>
</comment>
<dbReference type="Pfam" id="PF04969">
    <property type="entry name" value="CS"/>
    <property type="match status" value="1"/>
</dbReference>
<organism evidence="6 7">
    <name type="scientific">Coccomyxa viridis</name>
    <dbReference type="NCBI Taxonomy" id="1274662"/>
    <lineage>
        <taxon>Eukaryota</taxon>
        <taxon>Viridiplantae</taxon>
        <taxon>Chlorophyta</taxon>
        <taxon>core chlorophytes</taxon>
        <taxon>Trebouxiophyceae</taxon>
        <taxon>Trebouxiophyceae incertae sedis</taxon>
        <taxon>Coccomyxaceae</taxon>
        <taxon>Coccomyxa</taxon>
    </lineage>
</organism>
<dbReference type="Pfam" id="PF13181">
    <property type="entry name" value="TPR_8"/>
    <property type="match status" value="1"/>
</dbReference>
<dbReference type="PROSITE" id="PS51048">
    <property type="entry name" value="SGS"/>
    <property type="match status" value="1"/>
</dbReference>
<sequence>MTDSLRQKASAAYLDDDFRSAITFFTQAIEIDASDAELYAGRAQALIREERYVEAVQDAGKATELDPKLAKAHLRKGMALFHEEEYEGAKEAFETAKGLGSTGEVNRWLGKCNAELEVEDIQPALETLPLKDGATKQSTPAAHKESLPETTKQTAPTASSAATPTPAQSHSGADKQEWQEDSKAAIAKAAQELQREGRYRHQFFQTPATVEVNILAKNLSPDSVSVRIQEQRLHVTTRGADGQQDYELDIPLYGQVDAAESKHEVLRSKIEIRLKKRDPVSWPTLEKSEQKAAANFSDPSKPNLPSYPSSYNKGRRPDWDRLEAEVKKEEKEEKPEGEQALQKLFRDIYSSSDEDTRRAMNKSFQESGGTVLSTNWKDVGKKKVTCSPPSGMEKHDFEQ</sequence>
<dbReference type="Gene3D" id="1.25.40.10">
    <property type="entry name" value="Tetratricopeptide repeat domain"/>
    <property type="match status" value="1"/>
</dbReference>
<feature type="compositionally biased region" description="Basic and acidic residues" evidence="3">
    <location>
        <begin position="172"/>
        <end position="183"/>
    </location>
</feature>
<feature type="compositionally biased region" description="Polar residues" evidence="3">
    <location>
        <begin position="362"/>
        <end position="372"/>
    </location>
</feature>
<gene>
    <name evidence="6" type="ORF">CVIRNUC_001622</name>
</gene>
<dbReference type="SMART" id="SM00028">
    <property type="entry name" value="TPR"/>
    <property type="match status" value="3"/>
</dbReference>
<dbReference type="GO" id="GO:0051087">
    <property type="term" value="F:protein-folding chaperone binding"/>
    <property type="evidence" value="ECO:0007669"/>
    <property type="project" value="InterPro"/>
</dbReference>
<evidence type="ECO:0000256" key="2">
    <source>
        <dbReference type="PROSITE-ProRule" id="PRU00339"/>
    </source>
</evidence>